<keyword evidence="3" id="KW-1185">Reference proteome</keyword>
<evidence type="ECO:0000313" key="1">
    <source>
        <dbReference type="EMBL" id="RIE12288.1"/>
    </source>
</evidence>
<organism evidence="1 4">
    <name type="scientific">Candidatus Cryosericum hinesii</name>
    <dbReference type="NCBI Taxonomy" id="2290915"/>
    <lineage>
        <taxon>Bacteria</taxon>
        <taxon>Pseudomonadati</taxon>
        <taxon>Caldisericota/Cryosericota group</taxon>
        <taxon>Candidatus Cryosericota</taxon>
        <taxon>Candidatus Cryosericia</taxon>
        <taxon>Candidatus Cryosericales</taxon>
        <taxon>Candidatus Cryosericaceae</taxon>
        <taxon>Candidatus Cryosericum</taxon>
    </lineage>
</organism>
<gene>
    <name evidence="2" type="ORF">SMC2_07415</name>
    <name evidence="1" type="ORF">SMC3_07805</name>
</gene>
<protein>
    <submittedName>
        <fullName evidence="1">Uncharacterized protein</fullName>
    </submittedName>
</protein>
<dbReference type="AlphaFoldDB" id="A0A398DJG6"/>
<evidence type="ECO:0000313" key="2">
    <source>
        <dbReference type="EMBL" id="RIE12422.1"/>
    </source>
</evidence>
<name>A0A398DJG6_9BACT</name>
<reference evidence="3 4" key="1">
    <citation type="submission" date="2018-09" db="EMBL/GenBank/DDBJ databases">
        <title>Discovery and Ecogenomic Context for Candidatus Cryosericales, a Global Caldiserica Order Active in Thawing Permafrost.</title>
        <authorList>
            <person name="Martinez M.A."/>
            <person name="Woodcroft B.J."/>
            <person name="Ignacio Espinoza J.C."/>
            <person name="Zayed A."/>
            <person name="Singleton C.M."/>
            <person name="Boyd J."/>
            <person name="Li Y.-F."/>
            <person name="Purvine S."/>
            <person name="Maughan H."/>
            <person name="Hodgkins S.B."/>
            <person name="Anderson D."/>
            <person name="Sederholm M."/>
            <person name="Temperton B."/>
            <person name="Saleska S.R."/>
            <person name="Tyson G.W."/>
            <person name="Rich V.I."/>
        </authorList>
    </citation>
    <scope>NUCLEOTIDE SEQUENCE [LARGE SCALE GENOMIC DNA]</scope>
    <source>
        <strain evidence="2 3">SMC2</strain>
        <strain evidence="1 4">SMC3</strain>
    </source>
</reference>
<dbReference type="EMBL" id="QXIX01000055">
    <property type="protein sequence ID" value="RIE12422.1"/>
    <property type="molecule type" value="Genomic_DNA"/>
</dbReference>
<dbReference type="EMBL" id="QXIW01000031">
    <property type="protein sequence ID" value="RIE12288.1"/>
    <property type="molecule type" value="Genomic_DNA"/>
</dbReference>
<evidence type="ECO:0000313" key="3">
    <source>
        <dbReference type="Proteomes" id="UP000265724"/>
    </source>
</evidence>
<sequence>MEEKDSKSVQDHLAQITQGKMTTKKLVFDPRTQELVLVDAKSPQLSPDAVTADDPTRDGFFACGLP</sequence>
<proteinExistence type="predicted"/>
<dbReference type="Proteomes" id="UP000266042">
    <property type="component" value="Unassembled WGS sequence"/>
</dbReference>
<dbReference type="RefSeq" id="WP_119087991.1">
    <property type="nucleotide sequence ID" value="NZ_QXIV01000047.1"/>
</dbReference>
<evidence type="ECO:0000313" key="4">
    <source>
        <dbReference type="Proteomes" id="UP000266042"/>
    </source>
</evidence>
<comment type="caution">
    <text evidence="1">The sequence shown here is derived from an EMBL/GenBank/DDBJ whole genome shotgun (WGS) entry which is preliminary data.</text>
</comment>
<accession>A0A398DJG6</accession>
<dbReference type="Proteomes" id="UP000265724">
    <property type="component" value="Unassembled WGS sequence"/>
</dbReference>